<proteinExistence type="predicted"/>
<accession>A0A5J5U3J8</accession>
<evidence type="ECO:0000313" key="1">
    <source>
        <dbReference type="EMBL" id="KAB2062262.1"/>
    </source>
</evidence>
<dbReference type="Proteomes" id="UP000327439">
    <property type="component" value="Chromosome A10"/>
</dbReference>
<gene>
    <name evidence="1" type="ORF">ES319_A10G142300v1</name>
</gene>
<evidence type="ECO:0000313" key="2">
    <source>
        <dbReference type="Proteomes" id="UP000327439"/>
    </source>
</evidence>
<reference evidence="2" key="1">
    <citation type="journal article" date="2020" name="Nat. Genet.">
        <title>Genomic diversifications of five Gossypium allopolyploid species and their impact on cotton improvement.</title>
        <authorList>
            <person name="Chen Z.J."/>
            <person name="Sreedasyam A."/>
            <person name="Ando A."/>
            <person name="Song Q."/>
            <person name="De Santiago L.M."/>
            <person name="Hulse-Kemp A.M."/>
            <person name="Ding M."/>
            <person name="Ye W."/>
            <person name="Kirkbride R.C."/>
            <person name="Jenkins J."/>
            <person name="Plott C."/>
            <person name="Lovell J."/>
            <person name="Lin Y.M."/>
            <person name="Vaughn R."/>
            <person name="Liu B."/>
            <person name="Simpson S."/>
            <person name="Scheffler B.E."/>
            <person name="Wen L."/>
            <person name="Saski C.A."/>
            <person name="Grover C.E."/>
            <person name="Hu G."/>
            <person name="Conover J.L."/>
            <person name="Carlson J.W."/>
            <person name="Shu S."/>
            <person name="Boston L.B."/>
            <person name="Williams M."/>
            <person name="Peterson D.G."/>
            <person name="McGee K."/>
            <person name="Jones D.C."/>
            <person name="Wendel J.F."/>
            <person name="Stelly D.M."/>
            <person name="Grimwood J."/>
            <person name="Schmutz J."/>
        </authorList>
    </citation>
    <scope>NUCLEOTIDE SEQUENCE [LARGE SCALE GENOMIC DNA]</scope>
    <source>
        <strain evidence="2">cv. 3-79</strain>
    </source>
</reference>
<sequence length="87" mass="9645">MRGRRSARSQRGQVFLFWCKERLEADPRAECTPGTHMETAAPRADSWLTRVLVVEDACKGSESNTSITSIESIGIISQPANVWPALI</sequence>
<dbReference type="AlphaFoldDB" id="A0A5J5U3J8"/>
<name>A0A5J5U3J8_GOSBA</name>
<organism evidence="1 2">
    <name type="scientific">Gossypium barbadense</name>
    <name type="common">Sea Island cotton</name>
    <name type="synonym">Hibiscus barbadensis</name>
    <dbReference type="NCBI Taxonomy" id="3634"/>
    <lineage>
        <taxon>Eukaryota</taxon>
        <taxon>Viridiplantae</taxon>
        <taxon>Streptophyta</taxon>
        <taxon>Embryophyta</taxon>
        <taxon>Tracheophyta</taxon>
        <taxon>Spermatophyta</taxon>
        <taxon>Magnoliopsida</taxon>
        <taxon>eudicotyledons</taxon>
        <taxon>Gunneridae</taxon>
        <taxon>Pentapetalae</taxon>
        <taxon>rosids</taxon>
        <taxon>malvids</taxon>
        <taxon>Malvales</taxon>
        <taxon>Malvaceae</taxon>
        <taxon>Malvoideae</taxon>
        <taxon>Gossypium</taxon>
    </lineage>
</organism>
<dbReference type="EMBL" id="CM018211">
    <property type="protein sequence ID" value="KAB2062262.1"/>
    <property type="molecule type" value="Genomic_DNA"/>
</dbReference>
<keyword evidence="2" id="KW-1185">Reference proteome</keyword>
<protein>
    <submittedName>
        <fullName evidence="1">Uncharacterized protein</fullName>
    </submittedName>
</protein>